<keyword evidence="5" id="KW-0808">Transferase</keyword>
<accession>A0ABW1JDR6</accession>
<dbReference type="InterPro" id="IPR043968">
    <property type="entry name" value="SGNH"/>
</dbReference>
<feature type="transmembrane region" description="Helical" evidence="2">
    <location>
        <begin position="228"/>
        <end position="247"/>
    </location>
</feature>
<sequence>MTTVQSAPDVDVLDRVTPARPSAPTKPSRRREPRGFRPDIEGLRAIAVVLVVLYHAHLAFPGGYVGVDVFFVISGFLITRHLVKAISRNGIRALPAFYGGRVRRLLPAAAVVVVATVVAARLWAPVLSVPGIATDAVYSTFYGLNYRLAALGTDYQHMGAAASPLQHFWSLGVEEQFYLLWPLLIVVLMVVARRRAHQVLVAVVVTVVAVSGWYSVTVTEHSAPWAYFSLHTRAWELGLGALVALTARSLTAVPQRIRGGAAVLGLAAILLAGLTYTDSTPFPGYAAWLPVGGTALVIAAGCGTRVGAERLLSEPLMQCLGRVSYSWYLWHWPMLVIIPMGLGHQLGWIERAGVVWLSLVAALLSYVLVEQPTRTLRLPSVAWLGVGAGLSAAIVAASVVVLAFPPSSTGNGAAVTLAASDSATSTVPAVMRDAIAAGTKTTQAPRNLTPRPAAAADSLPGDRGTGCHAEFTQVQQGACVFGDASAKRTVVLFGDSHMEQWLPAFVAAADRDHWRVVSWTKSACPAAAITVRNSSLQRTYTECDQWRRQTIARIGALQPDLVLVSQSETVVPGDVSPEDFAAATATTVSRIKAATDGEVAYLQDIPIPGKNLPECVASNLDAVDSCTYRAGKAYSYPHRHAAIAPAMKALSVRTIDTQPWFCTASECPPVVGNVLVYRDDSHMTVPYSTWLAPLARSVLQTTKG</sequence>
<feature type="transmembrane region" description="Helical" evidence="2">
    <location>
        <begin position="282"/>
        <end position="304"/>
    </location>
</feature>
<dbReference type="PANTHER" id="PTHR23028:SF53">
    <property type="entry name" value="ACYL_TRANSF_3 DOMAIN-CONTAINING PROTEIN"/>
    <property type="match status" value="1"/>
</dbReference>
<feature type="domain" description="SGNH" evidence="4">
    <location>
        <begin position="467"/>
        <end position="694"/>
    </location>
</feature>
<name>A0ABW1JDR6_9ACTN</name>
<evidence type="ECO:0000256" key="2">
    <source>
        <dbReference type="SAM" id="Phobius"/>
    </source>
</evidence>
<evidence type="ECO:0000259" key="3">
    <source>
        <dbReference type="Pfam" id="PF01757"/>
    </source>
</evidence>
<proteinExistence type="predicted"/>
<comment type="caution">
    <text evidence="5">The sequence shown here is derived from an EMBL/GenBank/DDBJ whole genome shotgun (WGS) entry which is preliminary data.</text>
</comment>
<protein>
    <submittedName>
        <fullName evidence="5">Acyltransferase family protein</fullName>
        <ecNumber evidence="5">2.3.1.-</ecNumber>
    </submittedName>
</protein>
<dbReference type="Proteomes" id="UP001596189">
    <property type="component" value="Unassembled WGS sequence"/>
</dbReference>
<dbReference type="EMBL" id="JBHSRD010000003">
    <property type="protein sequence ID" value="MFC6007295.1"/>
    <property type="molecule type" value="Genomic_DNA"/>
</dbReference>
<keyword evidence="6" id="KW-1185">Reference proteome</keyword>
<dbReference type="Pfam" id="PF19040">
    <property type="entry name" value="SGNH"/>
    <property type="match status" value="1"/>
</dbReference>
<feature type="transmembrane region" description="Helical" evidence="2">
    <location>
        <begin position="381"/>
        <end position="404"/>
    </location>
</feature>
<dbReference type="Pfam" id="PF01757">
    <property type="entry name" value="Acyl_transf_3"/>
    <property type="match status" value="1"/>
</dbReference>
<keyword evidence="2" id="KW-0812">Transmembrane</keyword>
<feature type="region of interest" description="Disordered" evidence="1">
    <location>
        <begin position="15"/>
        <end position="35"/>
    </location>
</feature>
<dbReference type="InterPro" id="IPR002656">
    <property type="entry name" value="Acyl_transf_3_dom"/>
</dbReference>
<keyword evidence="5" id="KW-0012">Acyltransferase</keyword>
<feature type="transmembrane region" description="Helical" evidence="2">
    <location>
        <begin position="348"/>
        <end position="369"/>
    </location>
</feature>
<dbReference type="RefSeq" id="WP_345716099.1">
    <property type="nucleotide sequence ID" value="NZ_BAABFP010000004.1"/>
</dbReference>
<feature type="transmembrane region" description="Helical" evidence="2">
    <location>
        <begin position="259"/>
        <end position="276"/>
    </location>
</feature>
<feature type="transmembrane region" description="Helical" evidence="2">
    <location>
        <begin position="325"/>
        <end position="342"/>
    </location>
</feature>
<reference evidence="6" key="1">
    <citation type="journal article" date="2019" name="Int. J. Syst. Evol. Microbiol.">
        <title>The Global Catalogue of Microorganisms (GCM) 10K type strain sequencing project: providing services to taxonomists for standard genome sequencing and annotation.</title>
        <authorList>
            <consortium name="The Broad Institute Genomics Platform"/>
            <consortium name="The Broad Institute Genome Sequencing Center for Infectious Disease"/>
            <person name="Wu L."/>
            <person name="Ma J."/>
        </authorList>
    </citation>
    <scope>NUCLEOTIDE SEQUENCE [LARGE SCALE GENOMIC DNA]</scope>
    <source>
        <strain evidence="6">KACC 14249</strain>
    </source>
</reference>
<dbReference type="EC" id="2.3.1.-" evidence="5"/>
<feature type="transmembrane region" description="Helical" evidence="2">
    <location>
        <begin position="199"/>
        <end position="216"/>
    </location>
</feature>
<evidence type="ECO:0000256" key="1">
    <source>
        <dbReference type="SAM" id="MobiDB-lite"/>
    </source>
</evidence>
<dbReference type="PANTHER" id="PTHR23028">
    <property type="entry name" value="ACETYLTRANSFERASE"/>
    <property type="match status" value="1"/>
</dbReference>
<evidence type="ECO:0000313" key="5">
    <source>
        <dbReference type="EMBL" id="MFC6007295.1"/>
    </source>
</evidence>
<keyword evidence="2" id="KW-0472">Membrane</keyword>
<evidence type="ECO:0000259" key="4">
    <source>
        <dbReference type="Pfam" id="PF19040"/>
    </source>
</evidence>
<feature type="transmembrane region" description="Helical" evidence="2">
    <location>
        <begin position="104"/>
        <end position="124"/>
    </location>
</feature>
<feature type="domain" description="Acyltransferase 3" evidence="3">
    <location>
        <begin position="39"/>
        <end position="367"/>
    </location>
</feature>
<feature type="transmembrane region" description="Helical" evidence="2">
    <location>
        <begin position="63"/>
        <end position="83"/>
    </location>
</feature>
<dbReference type="GO" id="GO:0016746">
    <property type="term" value="F:acyltransferase activity"/>
    <property type="evidence" value="ECO:0007669"/>
    <property type="project" value="UniProtKB-KW"/>
</dbReference>
<evidence type="ECO:0000313" key="6">
    <source>
        <dbReference type="Proteomes" id="UP001596189"/>
    </source>
</evidence>
<dbReference type="SUPFAM" id="SSF52266">
    <property type="entry name" value="SGNH hydrolase"/>
    <property type="match status" value="1"/>
</dbReference>
<keyword evidence="2" id="KW-1133">Transmembrane helix</keyword>
<dbReference type="InterPro" id="IPR050879">
    <property type="entry name" value="Acyltransferase_3"/>
</dbReference>
<feature type="transmembrane region" description="Helical" evidence="2">
    <location>
        <begin position="176"/>
        <end position="192"/>
    </location>
</feature>
<organism evidence="5 6">
    <name type="scientific">Angustibacter luteus</name>
    <dbReference type="NCBI Taxonomy" id="658456"/>
    <lineage>
        <taxon>Bacteria</taxon>
        <taxon>Bacillati</taxon>
        <taxon>Actinomycetota</taxon>
        <taxon>Actinomycetes</taxon>
        <taxon>Kineosporiales</taxon>
        <taxon>Kineosporiaceae</taxon>
    </lineage>
</organism>
<gene>
    <name evidence="5" type="ORF">ACFQDO_09160</name>
</gene>
<feature type="region of interest" description="Disordered" evidence="1">
    <location>
        <begin position="441"/>
        <end position="460"/>
    </location>
</feature>